<evidence type="ECO:0000256" key="6">
    <source>
        <dbReference type="ARBA" id="ARBA00022840"/>
    </source>
</evidence>
<reference evidence="10 11" key="1">
    <citation type="submission" date="2010-07" db="EMBL/GenBank/DDBJ databases">
        <title>The draft genome of Paenibacillus curdlanolyticus YK9.</title>
        <authorList>
            <consortium name="US DOE Joint Genome Institute (JGI-PGF)"/>
            <person name="Lucas S."/>
            <person name="Copeland A."/>
            <person name="Lapidus A."/>
            <person name="Cheng J.-F."/>
            <person name="Bruce D."/>
            <person name="Goodwin L."/>
            <person name="Pitluck S."/>
            <person name="Land M.L."/>
            <person name="Hauser L."/>
            <person name="Chang Y.-J."/>
            <person name="Jeffries C."/>
            <person name="Anderson I.J."/>
            <person name="Johnson E."/>
            <person name="Loganathan U."/>
            <person name="Mulhopadhyay B."/>
            <person name="Kyrpides N."/>
            <person name="Woyke T.J."/>
        </authorList>
    </citation>
    <scope>NUCLEOTIDE SEQUENCE [LARGE SCALE GENOMIC DNA]</scope>
    <source>
        <strain evidence="10 11">YK9</strain>
    </source>
</reference>
<evidence type="ECO:0000256" key="8">
    <source>
        <dbReference type="ARBA" id="ARBA00023136"/>
    </source>
</evidence>
<dbReference type="CDD" id="cd03216">
    <property type="entry name" value="ABC_Carb_Monos_I"/>
    <property type="match status" value="1"/>
</dbReference>
<gene>
    <name evidence="10" type="ORF">PaecuDRAFT_3282</name>
</gene>
<keyword evidence="4" id="KW-0677">Repeat</keyword>
<dbReference type="GO" id="GO:0016887">
    <property type="term" value="F:ATP hydrolysis activity"/>
    <property type="evidence" value="ECO:0007669"/>
    <property type="project" value="InterPro"/>
</dbReference>
<dbReference type="AlphaFoldDB" id="E0IC93"/>
<sequence>MKQLVMSGIAKSFSGVAALRGVDFDVRSGEVHALLGANGAGKSTLMKILSGAYISDGGTIAIDGQTASIRTPSDAKAQGIHCVYQEVDTVIVPHLTVAENIMLDRLAAAGGGYRLVDWKGMAREAAAMLDRLGASIPVRKLAGELTLAEKQLVVIARLLTEQAKYVIFDEPTAPLSLEEAERLFRVIAGLKKDGIGIIFISHRLPEVFRLCDRITVMRDGEKVLTTEASASSPEEVVTAMLGRSLEEEFPKVDARIGDVVLQVNGLQLGNRVRNVSFEARSGEIVAIVGLVGAGKTELSRVLFGADSRNAGSVSVRGREVQQGDPALAIAAGIALVPEERRKQGVLVGESVMRNLSLPFLKSLSRLGFVSGTRETDEAESIIKRLGIKTSSRTEQVAHLSGGNQQKVSIGKWLPTGADVYLFDEPTKGVDVGAKSDIFGIIGELAQQGKTILYLTCEFSEAIGIADRILVMCDGAIVKQFARGEAAQEDLLLYASGGRGDN</sequence>
<keyword evidence="5" id="KW-0547">Nucleotide-binding</keyword>
<organism evidence="10 11">
    <name type="scientific">Paenibacillus curdlanolyticus YK9</name>
    <dbReference type="NCBI Taxonomy" id="717606"/>
    <lineage>
        <taxon>Bacteria</taxon>
        <taxon>Bacillati</taxon>
        <taxon>Bacillota</taxon>
        <taxon>Bacilli</taxon>
        <taxon>Bacillales</taxon>
        <taxon>Paenibacillaceae</taxon>
        <taxon>Paenibacillus</taxon>
    </lineage>
</organism>
<dbReference type="Pfam" id="PF00005">
    <property type="entry name" value="ABC_tran"/>
    <property type="match status" value="2"/>
</dbReference>
<proteinExistence type="predicted"/>
<dbReference type="InterPro" id="IPR027417">
    <property type="entry name" value="P-loop_NTPase"/>
</dbReference>
<evidence type="ECO:0000256" key="3">
    <source>
        <dbReference type="ARBA" id="ARBA00022597"/>
    </source>
</evidence>
<dbReference type="PROSITE" id="PS50893">
    <property type="entry name" value="ABC_TRANSPORTER_2"/>
    <property type="match status" value="2"/>
</dbReference>
<dbReference type="PANTHER" id="PTHR43790:SF3">
    <property type="entry name" value="D-ALLOSE IMPORT ATP-BINDING PROTEIN ALSA-RELATED"/>
    <property type="match status" value="1"/>
</dbReference>
<accession>E0IC93</accession>
<dbReference type="InterPro" id="IPR017871">
    <property type="entry name" value="ABC_transporter-like_CS"/>
</dbReference>
<evidence type="ECO:0000313" key="11">
    <source>
        <dbReference type="Proteomes" id="UP000005387"/>
    </source>
</evidence>
<dbReference type="EMBL" id="AEDD01000009">
    <property type="protein sequence ID" value="EFM09779.1"/>
    <property type="molecule type" value="Genomic_DNA"/>
</dbReference>
<dbReference type="OrthoDB" id="9766104at2"/>
<dbReference type="Gene3D" id="3.40.50.300">
    <property type="entry name" value="P-loop containing nucleotide triphosphate hydrolases"/>
    <property type="match status" value="2"/>
</dbReference>
<dbReference type="PROSITE" id="PS00211">
    <property type="entry name" value="ABC_TRANSPORTER_1"/>
    <property type="match status" value="1"/>
</dbReference>
<dbReference type="InterPro" id="IPR003439">
    <property type="entry name" value="ABC_transporter-like_ATP-bd"/>
</dbReference>
<keyword evidence="7" id="KW-1278">Translocase</keyword>
<keyword evidence="6" id="KW-0067">ATP-binding</keyword>
<dbReference type="SMART" id="SM00382">
    <property type="entry name" value="AAA"/>
    <property type="match status" value="2"/>
</dbReference>
<feature type="domain" description="ABC transporter" evidence="9">
    <location>
        <begin position="254"/>
        <end position="498"/>
    </location>
</feature>
<dbReference type="Proteomes" id="UP000005387">
    <property type="component" value="Unassembled WGS sequence"/>
</dbReference>
<dbReference type="SUPFAM" id="SSF52540">
    <property type="entry name" value="P-loop containing nucleoside triphosphate hydrolases"/>
    <property type="match status" value="2"/>
</dbReference>
<evidence type="ECO:0000256" key="7">
    <source>
        <dbReference type="ARBA" id="ARBA00022967"/>
    </source>
</evidence>
<evidence type="ECO:0000256" key="2">
    <source>
        <dbReference type="ARBA" id="ARBA00022475"/>
    </source>
</evidence>
<evidence type="ECO:0000256" key="5">
    <source>
        <dbReference type="ARBA" id="ARBA00022741"/>
    </source>
</evidence>
<dbReference type="GO" id="GO:0005524">
    <property type="term" value="F:ATP binding"/>
    <property type="evidence" value="ECO:0007669"/>
    <property type="project" value="UniProtKB-KW"/>
</dbReference>
<keyword evidence="11" id="KW-1185">Reference proteome</keyword>
<keyword evidence="8" id="KW-0472">Membrane</keyword>
<dbReference type="RefSeq" id="WP_006039270.1">
    <property type="nucleotide sequence ID" value="NZ_AEDD01000009.1"/>
</dbReference>
<protein>
    <submittedName>
        <fullName evidence="10">ABC transporter related protein</fullName>
    </submittedName>
</protein>
<evidence type="ECO:0000256" key="4">
    <source>
        <dbReference type="ARBA" id="ARBA00022737"/>
    </source>
</evidence>
<evidence type="ECO:0000313" key="10">
    <source>
        <dbReference type="EMBL" id="EFM09779.1"/>
    </source>
</evidence>
<name>E0IC93_9BACL</name>
<dbReference type="eggNOG" id="COG1129">
    <property type="taxonomic scope" value="Bacteria"/>
</dbReference>
<feature type="domain" description="ABC transporter" evidence="9">
    <location>
        <begin position="4"/>
        <end position="244"/>
    </location>
</feature>
<dbReference type="InterPro" id="IPR003593">
    <property type="entry name" value="AAA+_ATPase"/>
</dbReference>
<keyword evidence="1" id="KW-0813">Transport</keyword>
<dbReference type="InterPro" id="IPR050107">
    <property type="entry name" value="ABC_carbohydrate_import_ATPase"/>
</dbReference>
<evidence type="ECO:0000259" key="9">
    <source>
        <dbReference type="PROSITE" id="PS50893"/>
    </source>
</evidence>
<keyword evidence="3" id="KW-0762">Sugar transport</keyword>
<dbReference type="PANTHER" id="PTHR43790">
    <property type="entry name" value="CARBOHYDRATE TRANSPORT ATP-BINDING PROTEIN MG119-RELATED"/>
    <property type="match status" value="1"/>
</dbReference>
<dbReference type="CDD" id="cd03215">
    <property type="entry name" value="ABC_Carb_Monos_II"/>
    <property type="match status" value="1"/>
</dbReference>
<keyword evidence="2" id="KW-1003">Cell membrane</keyword>
<evidence type="ECO:0000256" key="1">
    <source>
        <dbReference type="ARBA" id="ARBA00022448"/>
    </source>
</evidence>
<dbReference type="STRING" id="717606.PaecuDRAFT_3282"/>